<organism evidence="6 7">
    <name type="scientific">Maridesulfovibrio hydrothermalis AM13 = DSM 14728</name>
    <dbReference type="NCBI Taxonomy" id="1121451"/>
    <lineage>
        <taxon>Bacteria</taxon>
        <taxon>Pseudomonadati</taxon>
        <taxon>Thermodesulfobacteriota</taxon>
        <taxon>Desulfovibrionia</taxon>
        <taxon>Desulfovibrionales</taxon>
        <taxon>Desulfovibrionaceae</taxon>
        <taxon>Maridesulfovibrio</taxon>
    </lineage>
</organism>
<dbReference type="InterPro" id="IPR002748">
    <property type="entry name" value="CbiD"/>
</dbReference>
<dbReference type="NCBIfam" id="NF000849">
    <property type="entry name" value="PRK00075.1-1"/>
    <property type="match status" value="1"/>
</dbReference>
<keyword evidence="2 5" id="KW-0489">Methyltransferase</keyword>
<proteinExistence type="inferred from homology"/>
<evidence type="ECO:0000256" key="4">
    <source>
        <dbReference type="ARBA" id="ARBA00022691"/>
    </source>
</evidence>
<dbReference type="GO" id="GO:0032259">
    <property type="term" value="P:methylation"/>
    <property type="evidence" value="ECO:0007669"/>
    <property type="project" value="UniProtKB-KW"/>
</dbReference>
<dbReference type="eggNOG" id="COG1903">
    <property type="taxonomic scope" value="Bacteria"/>
</dbReference>
<dbReference type="STRING" id="1121451.DESAM_20466"/>
<keyword evidence="7" id="KW-1185">Reference proteome</keyword>
<comment type="pathway">
    <text evidence="5">Cofactor biosynthesis; adenosylcobalamin biosynthesis; cob(II)yrinate a,c-diamide from sirohydrochlorin (anaerobic route): step 6/10.</text>
</comment>
<dbReference type="GO" id="GO:0043780">
    <property type="term" value="F:cobalt-precorrin-5B C1-methyltransferase activity"/>
    <property type="evidence" value="ECO:0007669"/>
    <property type="project" value="RHEA"/>
</dbReference>
<evidence type="ECO:0000256" key="1">
    <source>
        <dbReference type="ARBA" id="ARBA00022573"/>
    </source>
</evidence>
<dbReference type="InterPro" id="IPR036074">
    <property type="entry name" value="CbiD_sf"/>
</dbReference>
<dbReference type="Pfam" id="PF01888">
    <property type="entry name" value="CbiD"/>
    <property type="match status" value="1"/>
</dbReference>
<dbReference type="HOGENOM" id="CLU_041273_0_0_7"/>
<evidence type="ECO:0000256" key="3">
    <source>
        <dbReference type="ARBA" id="ARBA00022679"/>
    </source>
</evidence>
<dbReference type="PIRSF" id="PIRSF026782">
    <property type="entry name" value="CbiD"/>
    <property type="match status" value="1"/>
</dbReference>
<dbReference type="KEGG" id="dhy:DESAM_20466"/>
<dbReference type="Proteomes" id="UP000010808">
    <property type="component" value="Chromosome"/>
</dbReference>
<keyword evidence="4 5" id="KW-0949">S-adenosyl-L-methionine</keyword>
<evidence type="ECO:0000256" key="5">
    <source>
        <dbReference type="HAMAP-Rule" id="MF_00787"/>
    </source>
</evidence>
<dbReference type="OrthoDB" id="6439987at2"/>
<reference evidence="6 7" key="1">
    <citation type="submission" date="2012-10" db="EMBL/GenBank/DDBJ databases">
        <authorList>
            <person name="Genoscope - CEA"/>
        </authorList>
    </citation>
    <scope>NUCLEOTIDE SEQUENCE [LARGE SCALE GENOMIC DNA]</scope>
    <source>
        <strain evidence="7">AM13 / DSM 14728</strain>
    </source>
</reference>
<gene>
    <name evidence="5 6" type="primary">cbiD</name>
    <name evidence="6" type="ORF">DESAM_20466</name>
</gene>
<accession>L0R7P5</accession>
<dbReference type="AlphaFoldDB" id="L0R7P5"/>
<evidence type="ECO:0000313" key="6">
    <source>
        <dbReference type="EMBL" id="CCO22753.1"/>
    </source>
</evidence>
<dbReference type="RefSeq" id="WP_015335361.1">
    <property type="nucleotide sequence ID" value="NC_020055.1"/>
</dbReference>
<dbReference type="PATRIC" id="fig|1121451.3.peg.729"/>
<dbReference type="EC" id="2.1.1.195" evidence="5"/>
<dbReference type="HAMAP" id="MF_00787">
    <property type="entry name" value="CbiD"/>
    <property type="match status" value="1"/>
</dbReference>
<evidence type="ECO:0000313" key="7">
    <source>
        <dbReference type="Proteomes" id="UP000010808"/>
    </source>
</evidence>
<comment type="catalytic activity">
    <reaction evidence="5">
        <text>Co-precorrin-5B + S-adenosyl-L-methionine = Co-precorrin-6A + S-adenosyl-L-homocysteine</text>
        <dbReference type="Rhea" id="RHEA:26285"/>
        <dbReference type="ChEBI" id="CHEBI:57856"/>
        <dbReference type="ChEBI" id="CHEBI:59789"/>
        <dbReference type="ChEBI" id="CHEBI:60063"/>
        <dbReference type="ChEBI" id="CHEBI:60064"/>
        <dbReference type="EC" id="2.1.1.195"/>
    </reaction>
</comment>
<dbReference type="UniPathway" id="UPA00148">
    <property type="reaction ID" value="UER00227"/>
</dbReference>
<dbReference type="Gene3D" id="3.30.2110.10">
    <property type="entry name" value="CbiD-like"/>
    <property type="match status" value="1"/>
</dbReference>
<dbReference type="PANTHER" id="PTHR35863:SF1">
    <property type="entry name" value="COBALT-PRECORRIN-5B C(1)-METHYLTRANSFERASE"/>
    <property type="match status" value="1"/>
</dbReference>
<evidence type="ECO:0000256" key="2">
    <source>
        <dbReference type="ARBA" id="ARBA00022603"/>
    </source>
</evidence>
<dbReference type="EMBL" id="FO203522">
    <property type="protein sequence ID" value="CCO22753.1"/>
    <property type="molecule type" value="Genomic_DNA"/>
</dbReference>
<comment type="similarity">
    <text evidence="5">Belongs to the CbiD family.</text>
</comment>
<name>L0R7P5_9BACT</name>
<dbReference type="SUPFAM" id="SSF111342">
    <property type="entry name" value="CbiD-like"/>
    <property type="match status" value="1"/>
</dbReference>
<keyword evidence="3 5" id="KW-0808">Transferase</keyword>
<dbReference type="GO" id="GO:0019251">
    <property type="term" value="P:anaerobic cobalamin biosynthetic process"/>
    <property type="evidence" value="ECO:0007669"/>
    <property type="project" value="UniProtKB-UniRule"/>
</dbReference>
<sequence length="366" mass="39572">MSKVKHGLKEGFTTGSSATAAAMSALRVRLGGTAPKQIEIPLPVKGTLNIPVERVEKTDGCVRGVVIKDGGDDPDATHGKEIHALVEIIAGDELQVNISGGKGVGTVTLPGLPVAVGEPAINPVPRKQIIAGILKELSESDPDFCGTVKVCIEVPEGKIIAENTMNARLGILGGISILGTQGIVRPFSHASWKASIAQALNVSRASGLDNIVFTTGRRSERFYMEHHAGTSEINMVQAADFFKFSMQQATLKKFSKVRWSLFIGKLVKHAMGFPYTHAKDWAINFPQLSDWCAELGISTELTKEIRTANTARQVFDMIPVENKKEYLKMLTGKARANAIAFSGNKELDVEYFLFDFDGSLIHQPGD</sequence>
<dbReference type="PANTHER" id="PTHR35863">
    <property type="entry name" value="COBALT-PRECORRIN-5B C(1)-METHYLTRANSFERASE"/>
    <property type="match status" value="1"/>
</dbReference>
<protein>
    <recommendedName>
        <fullName evidence="5">Cobalt-precorrin-5B C(1)-methyltransferase</fullName>
        <ecNumber evidence="5">2.1.1.195</ecNumber>
    </recommendedName>
    <alternativeName>
        <fullName evidence="5">Cobalt-precorrin-6A synthase</fullName>
    </alternativeName>
</protein>
<dbReference type="NCBIfam" id="TIGR00312">
    <property type="entry name" value="cbiD"/>
    <property type="match status" value="1"/>
</dbReference>
<comment type="function">
    <text evidence="5">Catalyzes the methylation of C-1 in cobalt-precorrin-5B to form cobalt-precorrin-6A.</text>
</comment>
<keyword evidence="1 5" id="KW-0169">Cobalamin biosynthesis</keyword>